<dbReference type="InterPro" id="IPR036961">
    <property type="entry name" value="Kinesin_motor_dom_sf"/>
</dbReference>
<dbReference type="InterPro" id="IPR022164">
    <property type="entry name" value="Kinesin-like"/>
</dbReference>
<comment type="similarity">
    <text evidence="18">Belongs to the TRAFAC class myosin-kinesin ATPase superfamily. Kinesin family.</text>
</comment>
<evidence type="ECO:0000259" key="23">
    <source>
        <dbReference type="PROSITE" id="PS50067"/>
    </source>
</evidence>
<dbReference type="GO" id="GO:0010970">
    <property type="term" value="P:transport along microtubule"/>
    <property type="evidence" value="ECO:0007669"/>
    <property type="project" value="UniProtKB-ARBA"/>
</dbReference>
<dbReference type="Ensembl" id="ENSCCRT00010092299.1">
    <property type="protein sequence ID" value="ENSCCRP00010083204.1"/>
    <property type="gene ID" value="ENSCCRG00010035641.1"/>
</dbReference>
<evidence type="ECO:0000256" key="20">
    <source>
        <dbReference type="SAM" id="MobiDB-lite"/>
    </source>
</evidence>
<dbReference type="GO" id="GO:0045202">
    <property type="term" value="C:synapse"/>
    <property type="evidence" value="ECO:0007669"/>
    <property type="project" value="UniProtKB-SubCell"/>
</dbReference>
<dbReference type="FunFam" id="2.60.200.20:FF:000001">
    <property type="entry name" value="Kinesin family member 1B"/>
    <property type="match status" value="1"/>
</dbReference>
<feature type="coiled-coil region" evidence="19">
    <location>
        <begin position="461"/>
        <end position="488"/>
    </location>
</feature>
<dbReference type="InterPro" id="IPR019821">
    <property type="entry name" value="Kinesin_motor_CS"/>
</dbReference>
<comment type="catalytic activity">
    <reaction evidence="16">
        <text>ATP + H2O + a kinesin associated with a microtubule at position (n) = ADP + phosphate a kinesin associated with a microtubule at position (n+1, toward the plus end).</text>
        <dbReference type="EC" id="5.6.1.3"/>
    </reaction>
</comment>
<evidence type="ECO:0000313" key="24">
    <source>
        <dbReference type="Ensembl" id="ENSCCRP00010083204.1"/>
    </source>
</evidence>
<dbReference type="GO" id="GO:0048731">
    <property type="term" value="P:system development"/>
    <property type="evidence" value="ECO:0007669"/>
    <property type="project" value="UniProtKB-ARBA"/>
</dbReference>
<evidence type="ECO:0000256" key="16">
    <source>
        <dbReference type="ARBA" id="ARBA00050273"/>
    </source>
</evidence>
<dbReference type="FunFam" id="3.40.850.10:FF:000004">
    <property type="entry name" value="Kinesin-like protein isoform 2"/>
    <property type="match status" value="1"/>
</dbReference>
<dbReference type="EC" id="5.6.1.3" evidence="17"/>
<dbReference type="PROSITE" id="PS50067">
    <property type="entry name" value="KINESIN_MOTOR_2"/>
    <property type="match status" value="1"/>
</dbReference>
<dbReference type="Pfam" id="PF12423">
    <property type="entry name" value="KIF1B"/>
    <property type="match status" value="1"/>
</dbReference>
<dbReference type="Gene3D" id="2.30.29.30">
    <property type="entry name" value="Pleckstrin-homology domain (PH domain)/Phosphotyrosine-binding domain (PTB)"/>
    <property type="match status" value="1"/>
</dbReference>
<feature type="compositionally biased region" description="Polar residues" evidence="20">
    <location>
        <begin position="984"/>
        <end position="999"/>
    </location>
</feature>
<comment type="subcellular location">
    <subcellularLocation>
        <location evidence="1">Cytoplasm</location>
        <location evidence="1">Cytoskeleton</location>
    </subcellularLocation>
    <subcellularLocation>
        <location evidence="2">Cytoplasmic vesicle</location>
        <location evidence="2">Secretory vesicle membrane</location>
    </subcellularLocation>
    <subcellularLocation>
        <location evidence="15">Synapse</location>
    </subcellularLocation>
</comment>
<dbReference type="Proteomes" id="UP000694427">
    <property type="component" value="Unplaced"/>
</dbReference>
<feature type="coiled-coil region" evidence="19">
    <location>
        <begin position="659"/>
        <end position="708"/>
    </location>
</feature>
<dbReference type="SMART" id="SM00233">
    <property type="entry name" value="PH"/>
    <property type="match status" value="1"/>
</dbReference>
<evidence type="ECO:0000256" key="15">
    <source>
        <dbReference type="ARBA" id="ARBA00034103"/>
    </source>
</evidence>
<evidence type="ECO:0000313" key="25">
    <source>
        <dbReference type="Proteomes" id="UP000694427"/>
    </source>
</evidence>
<dbReference type="Pfam" id="PF00169">
    <property type="entry name" value="PH"/>
    <property type="match status" value="1"/>
</dbReference>
<sequence length="1691" mass="191866">MAGASVKVAVRVRPFNSREMGKESKCIIQMSGNTTTIINPKQPKESKSFNFDYSYWSHTTPEDVNYACQKQVYKDIGEEMLLHAFEGYNVCIFAYGQTGAGKSYTMMGKQEKDQEGIIPLLCEDLFTKISDNNDNSMSYSVEVSYMEIYCERVRDLLNPKNKGNLRVREHPLMGPYVEDLSKLAVTSYNDIQDLMDSGNKARTVAATNMNETSSRSHAVFNIIFTQKRCDSDTDNTSEKVSKISLVDLAGSERADSTGAKGTRLKEGANINKSLTTLGKVISALAEVDSAPNKNKKKKKVESFIPYRDSVLTWLLRENLGGNSRTAMVAALSPADINYDETLSTLRYADRAKQIRCNAVINEDPNNRLVRELKEEVSRLKDLLYAQGLGDIIESESPVMHFKLRSYNTNLNSIQAVNLRGDFSTVTNAMTGMSPSPSLSALSSRAGSIGSLHDRIMFSPGSEEAIERLKETEKIIAELNETWEEKLRRTEAIRMEREALLAEMGVAMREDGGTVGVFSPKKTPHLVNLNEDPLMSECLLYYIKDGITKVGREDASSRQDIVLSGHFIKDEHCIFTSTTNASGEGTVILEPCEEAETYVNGKRVTEPTILRSGNRIIMGKSHVFRFNDPEQARQERERTPCADTPAEPVDWAFAQRELLEKQGIDMKQEMEQRLQELEDQYRKEREEASNLLEQQRLDYESKLEALQRQVDSRYYPETTEEEEEPEEEVPWTKQETELALWAFRKWRFYQFTSLRDLLWGNAIFLKEANAISVELKKKVQFQFVLLTDTLYSPLPPDLLPPSIAKDREKRLFPRTIVAVEVQDQKNGATHYWTLDKLRQRLDLMREMYDRAAEVPSTAVEDCDHMMSGGDPFYDRFPWFRLVGRAFVYLSNLLYPVPLVHRVAIVSEKGEVKGFLRVAVQAISADEEAPDYGSGVRQSGTAKISFEDQQFEKFQTETCTGGMSHTNTSQEELRIVEGEGQNSELGLSADEVNNNTSSPDVPNSPLKGGLECPLDVTQEKSLQHLKIGSNFTFRVTVLQASSISAEYADIFCQFNFIHRHDEAFSTEPLKNTGRGPPLGFYHVQNITVEVTKSFVEYIKSQPIVFEVFGHYQKQPFPPLCKDLISSLRPTRRQFPRVMPLSKPVPATKLNTLTRSTAGPCHCKYDLMAFFEICELEANGDYIPAVVDHRGGMPCHGAFLLHQGIQRRITVTIAHETGNDIEWKEVKELVIGRIRNTPEADETIIDPNILSLNILSSGYIRPSYDDRTFYRFEAAWDSSMHNSLLLNRVTPYGEKIYITLSAYLEMENCTQPTVITKDFCMVFYSRDAKLPASRSIRNLFSTGAFRPSESNRVTGVYELSLCHLADIGSPGMQRRRRRVLDTSVAYVRGEENLAGWRPRSDSLILDHQWELEKLSLLQEVEKTRHYLLLREKLEASLLLGQDSFCGKDLMDSPKASSPMINPVVSLGLDSPNERQRELAAKCVRLLMHTFNRQYSQVSSSLSESKLSEMSASLLRERSSSPLSTLTPSSTCPSLVDGHYDSPDLRSVYFQHKSSCYPIERKPRSCTFIPNIQEIRISPIVSKKGYLHFLEPHTNGWVKRYIVVRRPYVFLYRSERDCVERAVINLSSAQVEYSEDQQAMLRAPNTFAVCAEHRNILLQAANDKEMHDWLYAFNPLLAGTIRSKLSRRKSGPMRM</sequence>
<keyword evidence="10" id="KW-0472">Membrane</keyword>
<dbReference type="PANTHER" id="PTHR47117">
    <property type="entry name" value="STAR-RELATED LIPID TRANSFER PROTEIN 9"/>
    <property type="match status" value="1"/>
</dbReference>
<evidence type="ECO:0000256" key="6">
    <source>
        <dbReference type="ARBA" id="ARBA00022741"/>
    </source>
</evidence>
<evidence type="ECO:0000256" key="5">
    <source>
        <dbReference type="ARBA" id="ARBA00022701"/>
    </source>
</evidence>
<evidence type="ECO:0000256" key="10">
    <source>
        <dbReference type="ARBA" id="ARBA00023136"/>
    </source>
</evidence>
<dbReference type="Gene3D" id="3.40.850.10">
    <property type="entry name" value="Kinesin motor domain"/>
    <property type="match status" value="1"/>
</dbReference>
<reference evidence="24" key="1">
    <citation type="submission" date="2025-08" db="UniProtKB">
        <authorList>
            <consortium name="Ensembl"/>
        </authorList>
    </citation>
    <scope>IDENTIFICATION</scope>
</reference>
<dbReference type="SUPFAM" id="SSF52540">
    <property type="entry name" value="P-loop containing nucleoside triphosphate hydrolases"/>
    <property type="match status" value="1"/>
</dbReference>
<dbReference type="GO" id="GO:0008017">
    <property type="term" value="F:microtubule binding"/>
    <property type="evidence" value="ECO:0007669"/>
    <property type="project" value="InterPro"/>
</dbReference>
<evidence type="ECO:0000256" key="3">
    <source>
        <dbReference type="ARBA" id="ARBA00022490"/>
    </source>
</evidence>
<feature type="domain" description="Kinesin motor" evidence="23">
    <location>
        <begin position="5"/>
        <end position="354"/>
    </location>
</feature>
<dbReference type="SMART" id="SM00129">
    <property type="entry name" value="KISc"/>
    <property type="match status" value="1"/>
</dbReference>
<dbReference type="Gene3D" id="6.10.250.2520">
    <property type="match status" value="1"/>
</dbReference>
<dbReference type="InterPro" id="IPR011993">
    <property type="entry name" value="PH-like_dom_sf"/>
</dbReference>
<dbReference type="InterPro" id="IPR032405">
    <property type="entry name" value="Kinesin_assoc"/>
</dbReference>
<dbReference type="InterPro" id="IPR008984">
    <property type="entry name" value="SMAD_FHA_dom_sf"/>
</dbReference>
<dbReference type="PROSITE" id="PS50003">
    <property type="entry name" value="PH_DOMAIN"/>
    <property type="match status" value="1"/>
</dbReference>
<dbReference type="InterPro" id="IPR000253">
    <property type="entry name" value="FHA_dom"/>
</dbReference>
<dbReference type="PANTHER" id="PTHR47117:SF2">
    <property type="entry name" value="KINESIN-LIKE PROTEIN KIF1A ISOFORM X1"/>
    <property type="match status" value="1"/>
</dbReference>
<keyword evidence="8" id="KW-0770">Synapse</keyword>
<keyword evidence="6 18" id="KW-0547">Nucleotide-binding</keyword>
<evidence type="ECO:0000256" key="7">
    <source>
        <dbReference type="ARBA" id="ARBA00022840"/>
    </source>
</evidence>
<dbReference type="InterPro" id="IPR049780">
    <property type="entry name" value="PH_KIFIA_KIFIB"/>
</dbReference>
<dbReference type="PRINTS" id="PR00380">
    <property type="entry name" value="KINESINHEAVY"/>
</dbReference>
<evidence type="ECO:0000256" key="12">
    <source>
        <dbReference type="ARBA" id="ARBA00023212"/>
    </source>
</evidence>
<reference evidence="24" key="2">
    <citation type="submission" date="2025-09" db="UniProtKB">
        <authorList>
            <consortium name="Ensembl"/>
        </authorList>
    </citation>
    <scope>IDENTIFICATION</scope>
</reference>
<dbReference type="InterPro" id="IPR001849">
    <property type="entry name" value="PH_domain"/>
</dbReference>
<dbReference type="Pfam" id="PF00498">
    <property type="entry name" value="FHA"/>
    <property type="match status" value="1"/>
</dbReference>
<dbReference type="SMART" id="SM00240">
    <property type="entry name" value="FHA"/>
    <property type="match status" value="1"/>
</dbReference>
<dbReference type="SUPFAM" id="SSF50729">
    <property type="entry name" value="PH domain-like"/>
    <property type="match status" value="1"/>
</dbReference>
<keyword evidence="9 19" id="KW-0175">Coiled coil</keyword>
<evidence type="ECO:0000256" key="13">
    <source>
        <dbReference type="ARBA" id="ARBA00023235"/>
    </source>
</evidence>
<organism evidence="24 25">
    <name type="scientific">Cyprinus carpio</name>
    <name type="common">Common carp</name>
    <dbReference type="NCBI Taxonomy" id="7962"/>
    <lineage>
        <taxon>Eukaryota</taxon>
        <taxon>Metazoa</taxon>
        <taxon>Chordata</taxon>
        <taxon>Craniata</taxon>
        <taxon>Vertebrata</taxon>
        <taxon>Euteleostomi</taxon>
        <taxon>Actinopterygii</taxon>
        <taxon>Neopterygii</taxon>
        <taxon>Teleostei</taxon>
        <taxon>Ostariophysi</taxon>
        <taxon>Cypriniformes</taxon>
        <taxon>Cyprinidae</taxon>
        <taxon>Cyprininae</taxon>
        <taxon>Cyprinus</taxon>
    </lineage>
</organism>
<evidence type="ECO:0000256" key="8">
    <source>
        <dbReference type="ARBA" id="ARBA00023018"/>
    </source>
</evidence>
<keyword evidence="11 18" id="KW-0505">Motor protein</keyword>
<dbReference type="GO" id="GO:0005874">
    <property type="term" value="C:microtubule"/>
    <property type="evidence" value="ECO:0007669"/>
    <property type="project" value="UniProtKB-KW"/>
</dbReference>
<evidence type="ECO:0000256" key="18">
    <source>
        <dbReference type="PROSITE-ProRule" id="PRU00283"/>
    </source>
</evidence>
<dbReference type="PROSITE" id="PS50006">
    <property type="entry name" value="FHA_DOMAIN"/>
    <property type="match status" value="1"/>
</dbReference>
<dbReference type="InterPro" id="IPR027417">
    <property type="entry name" value="P-loop_NTPase"/>
</dbReference>
<evidence type="ECO:0000256" key="9">
    <source>
        <dbReference type="ARBA" id="ARBA00023054"/>
    </source>
</evidence>
<keyword evidence="25" id="KW-1185">Reference proteome</keyword>
<proteinExistence type="inferred from homology"/>
<evidence type="ECO:0000256" key="14">
    <source>
        <dbReference type="ARBA" id="ARBA00023329"/>
    </source>
</evidence>
<evidence type="ECO:0000256" key="11">
    <source>
        <dbReference type="ARBA" id="ARBA00023175"/>
    </source>
</evidence>
<evidence type="ECO:0000256" key="1">
    <source>
        <dbReference type="ARBA" id="ARBA00004245"/>
    </source>
</evidence>
<dbReference type="Pfam" id="PF16183">
    <property type="entry name" value="Kinesin_assoc"/>
    <property type="match status" value="1"/>
</dbReference>
<evidence type="ECO:0000256" key="19">
    <source>
        <dbReference type="SAM" id="Coils"/>
    </source>
</evidence>
<dbReference type="GO" id="GO:0030658">
    <property type="term" value="C:transport vesicle membrane"/>
    <property type="evidence" value="ECO:0007669"/>
    <property type="project" value="UniProtKB-SubCell"/>
</dbReference>
<keyword evidence="12" id="KW-0206">Cytoskeleton</keyword>
<dbReference type="CDD" id="cd01233">
    <property type="entry name" value="PH_KIFIA_KIFIB"/>
    <property type="match status" value="1"/>
</dbReference>
<keyword evidence="4" id="KW-0597">Phosphoprotein</keyword>
<accession>A0A8C1MWQ8</accession>
<dbReference type="Pfam" id="PF12473">
    <property type="entry name" value="DUF3694"/>
    <property type="match status" value="1"/>
</dbReference>
<dbReference type="InterPro" id="IPR001752">
    <property type="entry name" value="Kinesin_motor_dom"/>
</dbReference>
<protein>
    <recommendedName>
        <fullName evidence="17">plus-end-directed kinesin ATPase</fullName>
        <ecNumber evidence="17">5.6.1.3</ecNumber>
    </recommendedName>
</protein>
<dbReference type="PROSITE" id="PS00411">
    <property type="entry name" value="KINESIN_MOTOR_1"/>
    <property type="match status" value="1"/>
</dbReference>
<keyword evidence="7 18" id="KW-0067">ATP-binding</keyword>
<dbReference type="GO" id="GO:0005524">
    <property type="term" value="F:ATP binding"/>
    <property type="evidence" value="ECO:0007669"/>
    <property type="project" value="UniProtKB-UniRule"/>
</dbReference>
<dbReference type="Pfam" id="PF00225">
    <property type="entry name" value="Kinesin"/>
    <property type="match status" value="1"/>
</dbReference>
<evidence type="ECO:0000256" key="17">
    <source>
        <dbReference type="ARBA" id="ARBA00066390"/>
    </source>
</evidence>
<dbReference type="CDD" id="cd01365">
    <property type="entry name" value="KISc_KIF1A_KIF1B"/>
    <property type="match status" value="1"/>
</dbReference>
<keyword evidence="3" id="KW-0963">Cytoplasm</keyword>
<dbReference type="Gene3D" id="2.60.200.20">
    <property type="match status" value="1"/>
</dbReference>
<keyword evidence="5" id="KW-0493">Microtubule</keyword>
<evidence type="ECO:0000256" key="2">
    <source>
        <dbReference type="ARBA" id="ARBA00004250"/>
    </source>
</evidence>
<evidence type="ECO:0000259" key="22">
    <source>
        <dbReference type="PROSITE" id="PS50006"/>
    </source>
</evidence>
<feature type="domain" description="FHA" evidence="22">
    <location>
        <begin position="547"/>
        <end position="603"/>
    </location>
</feature>
<dbReference type="GO" id="GO:0008574">
    <property type="term" value="F:plus-end-directed microtubule motor activity"/>
    <property type="evidence" value="ECO:0007669"/>
    <property type="project" value="UniProtKB-EC"/>
</dbReference>
<feature type="binding site" evidence="18">
    <location>
        <begin position="96"/>
        <end position="103"/>
    </location>
    <ligand>
        <name>ATP</name>
        <dbReference type="ChEBI" id="CHEBI:30616"/>
    </ligand>
</feature>
<feature type="domain" description="PH" evidence="21">
    <location>
        <begin position="1576"/>
        <end position="1674"/>
    </location>
</feature>
<dbReference type="InterPro" id="IPR022140">
    <property type="entry name" value="Kinesin-like_KIF1-typ"/>
</dbReference>
<dbReference type="SUPFAM" id="SSF49879">
    <property type="entry name" value="SMAD/FHA domain"/>
    <property type="match status" value="1"/>
</dbReference>
<name>A0A8C1MWQ8_CYPCA</name>
<keyword evidence="13" id="KW-0413">Isomerase</keyword>
<feature type="region of interest" description="Disordered" evidence="20">
    <location>
        <begin position="984"/>
        <end position="1004"/>
    </location>
</feature>
<evidence type="ECO:0000256" key="4">
    <source>
        <dbReference type="ARBA" id="ARBA00022553"/>
    </source>
</evidence>
<dbReference type="FunFam" id="2.30.29.30:FF:000023">
    <property type="entry name" value="Kinesin family member 1B"/>
    <property type="match status" value="1"/>
</dbReference>
<keyword evidence="14" id="KW-0968">Cytoplasmic vesicle</keyword>
<evidence type="ECO:0000259" key="21">
    <source>
        <dbReference type="PROSITE" id="PS50003"/>
    </source>
</evidence>